<comment type="caution">
    <text evidence="1">The sequence shown here is derived from an EMBL/GenBank/DDBJ whole genome shotgun (WGS) entry which is preliminary data.</text>
</comment>
<organism evidence="1 2">
    <name type="scientific">Dentiscutata erythropus</name>
    <dbReference type="NCBI Taxonomy" id="1348616"/>
    <lineage>
        <taxon>Eukaryota</taxon>
        <taxon>Fungi</taxon>
        <taxon>Fungi incertae sedis</taxon>
        <taxon>Mucoromycota</taxon>
        <taxon>Glomeromycotina</taxon>
        <taxon>Glomeromycetes</taxon>
        <taxon>Diversisporales</taxon>
        <taxon>Gigasporaceae</taxon>
        <taxon>Dentiscutata</taxon>
    </lineage>
</organism>
<dbReference type="AlphaFoldDB" id="A0A9N8YYS5"/>
<feature type="non-terminal residue" evidence="1">
    <location>
        <position position="1"/>
    </location>
</feature>
<accession>A0A9N8YYS5</accession>
<dbReference type="Proteomes" id="UP000789405">
    <property type="component" value="Unassembled WGS sequence"/>
</dbReference>
<dbReference type="EMBL" id="CAJVPY010000265">
    <property type="protein sequence ID" value="CAG8461429.1"/>
    <property type="molecule type" value="Genomic_DNA"/>
</dbReference>
<protein>
    <submittedName>
        <fullName evidence="1">5701_t:CDS:1</fullName>
    </submittedName>
</protein>
<proteinExistence type="predicted"/>
<keyword evidence="2" id="KW-1185">Reference proteome</keyword>
<evidence type="ECO:0000313" key="2">
    <source>
        <dbReference type="Proteomes" id="UP000789405"/>
    </source>
</evidence>
<dbReference type="OrthoDB" id="2445072at2759"/>
<evidence type="ECO:0000313" key="1">
    <source>
        <dbReference type="EMBL" id="CAG8461429.1"/>
    </source>
</evidence>
<name>A0A9N8YYS5_9GLOM</name>
<sequence length="48" mass="5473">ADETIKDLPNVKQKHSDNMYTSRFISMRKITEGPSKLVFGSKSLDFVI</sequence>
<gene>
    <name evidence="1" type="ORF">DERYTH_LOCUS1028</name>
</gene>
<reference evidence="1" key="1">
    <citation type="submission" date="2021-06" db="EMBL/GenBank/DDBJ databases">
        <authorList>
            <person name="Kallberg Y."/>
            <person name="Tangrot J."/>
            <person name="Rosling A."/>
        </authorList>
    </citation>
    <scope>NUCLEOTIDE SEQUENCE</scope>
    <source>
        <strain evidence="1">MA453B</strain>
    </source>
</reference>